<keyword evidence="1 4" id="KW-0812">Transmembrane</keyword>
<dbReference type="EMBL" id="PFQB01000008">
    <property type="protein sequence ID" value="PJA15811.1"/>
    <property type="molecule type" value="Genomic_DNA"/>
</dbReference>
<feature type="transmembrane region" description="Helical" evidence="4">
    <location>
        <begin position="274"/>
        <end position="307"/>
    </location>
</feature>
<feature type="transmembrane region" description="Helical" evidence="4">
    <location>
        <begin position="157"/>
        <end position="176"/>
    </location>
</feature>
<dbReference type="PANTHER" id="PTHR23530:SF1">
    <property type="entry name" value="PERMEASE, MAJOR FACILITATOR SUPERFAMILY-RELATED"/>
    <property type="match status" value="1"/>
</dbReference>
<sequence length="390" mass="42878">MRNVKLLYIINALYYSWFWLGIWVLYYLKFGGFSVVGLLEVVMIVSTIIFEIPTGAIGDLLGKKKTLIIACFLAGVAQIWTGVSPSILHLVLALVLLNFGGALRSGTFEAMIYDSLKDEGKEKQYMRVVSNMGAVRLATLAVVSLVGGIMYKYGNGLPYIVNGITFLIAAVVASFLTEPRIDSEKFNLRNYIKQNVIGFKQLFINHYSALRTIGLLLVMMVTLIVWEGINDILSVKYGFTATQLGFLSSIFALAGAGGSVIAGKLSEKVDHNILYFGSLVLYILSMLVSPFVGMIVGGGTILLRNFVSPLLDNETSTIINNQVESKYRATALSSFSMLTSLPYAILIFPITASIDRFPATWVAFSLGLFLILAFAVNLFVFKRKQILSPD</sequence>
<feature type="transmembrane region" description="Helical" evidence="4">
    <location>
        <begin position="360"/>
        <end position="381"/>
    </location>
</feature>
<feature type="transmembrane region" description="Helical" evidence="4">
    <location>
        <begin position="128"/>
        <end position="151"/>
    </location>
</feature>
<feature type="transmembrane region" description="Helical" evidence="4">
    <location>
        <begin position="209"/>
        <end position="229"/>
    </location>
</feature>
<feature type="transmembrane region" description="Helical" evidence="4">
    <location>
        <begin position="241"/>
        <end position="262"/>
    </location>
</feature>
<reference evidence="7" key="1">
    <citation type="submission" date="2017-09" db="EMBL/GenBank/DDBJ databases">
        <title>Depth-based differentiation of microbial function through sediment-hosted aquifers and enrichment of novel symbionts in the deep terrestrial subsurface.</title>
        <authorList>
            <person name="Probst A.J."/>
            <person name="Ladd B."/>
            <person name="Jarett J.K."/>
            <person name="Geller-Mcgrath D.E."/>
            <person name="Sieber C.M.K."/>
            <person name="Emerson J.B."/>
            <person name="Anantharaman K."/>
            <person name="Thomas B.C."/>
            <person name="Malmstrom R."/>
            <person name="Stieglmeier M."/>
            <person name="Klingl A."/>
            <person name="Woyke T."/>
            <person name="Ryan C.M."/>
            <person name="Banfield J.F."/>
        </authorList>
    </citation>
    <scope>NUCLEOTIDE SEQUENCE [LARGE SCALE GENOMIC DNA]</scope>
</reference>
<dbReference type="PANTHER" id="PTHR23530">
    <property type="entry name" value="TRANSPORT PROTEIN-RELATED"/>
    <property type="match status" value="1"/>
</dbReference>
<keyword evidence="3 4" id="KW-0472">Membrane</keyword>
<dbReference type="InterPro" id="IPR053160">
    <property type="entry name" value="MFS_DHA3_Transporter"/>
</dbReference>
<organism evidence="6 7">
    <name type="scientific">Candidatus Dojkabacteria bacterium CG_4_10_14_0_2_um_filter_Dojkabacteria_WS6_41_15</name>
    <dbReference type="NCBI Taxonomy" id="2014249"/>
    <lineage>
        <taxon>Bacteria</taxon>
        <taxon>Candidatus Dojkabacteria</taxon>
    </lineage>
</organism>
<dbReference type="SUPFAM" id="SSF103473">
    <property type="entry name" value="MFS general substrate transporter"/>
    <property type="match status" value="1"/>
</dbReference>
<feature type="transmembrane region" description="Helical" evidence="4">
    <location>
        <begin position="7"/>
        <end position="26"/>
    </location>
</feature>
<dbReference type="Pfam" id="PF07690">
    <property type="entry name" value="MFS_1"/>
    <property type="match status" value="1"/>
</dbReference>
<evidence type="ECO:0000256" key="1">
    <source>
        <dbReference type="ARBA" id="ARBA00022692"/>
    </source>
</evidence>
<comment type="caution">
    <text evidence="6">The sequence shown here is derived from an EMBL/GenBank/DDBJ whole genome shotgun (WGS) entry which is preliminary data.</text>
</comment>
<accession>A0A2M7W367</accession>
<evidence type="ECO:0000313" key="6">
    <source>
        <dbReference type="EMBL" id="PJA15811.1"/>
    </source>
</evidence>
<evidence type="ECO:0000256" key="3">
    <source>
        <dbReference type="ARBA" id="ARBA00023136"/>
    </source>
</evidence>
<dbReference type="Gene3D" id="1.20.1250.20">
    <property type="entry name" value="MFS general substrate transporter like domains"/>
    <property type="match status" value="2"/>
</dbReference>
<gene>
    <name evidence="6" type="ORF">COX64_00235</name>
</gene>
<dbReference type="PROSITE" id="PS50850">
    <property type="entry name" value="MFS"/>
    <property type="match status" value="1"/>
</dbReference>
<proteinExistence type="predicted"/>
<evidence type="ECO:0000256" key="4">
    <source>
        <dbReference type="SAM" id="Phobius"/>
    </source>
</evidence>
<dbReference type="AlphaFoldDB" id="A0A2M7W367"/>
<feature type="transmembrane region" description="Helical" evidence="4">
    <location>
        <begin position="65"/>
        <end position="81"/>
    </location>
</feature>
<dbReference type="InterPro" id="IPR036259">
    <property type="entry name" value="MFS_trans_sf"/>
</dbReference>
<protein>
    <recommendedName>
        <fullName evidence="5">Major facilitator superfamily (MFS) profile domain-containing protein</fullName>
    </recommendedName>
</protein>
<name>A0A2M7W367_9BACT</name>
<evidence type="ECO:0000259" key="5">
    <source>
        <dbReference type="PROSITE" id="PS50850"/>
    </source>
</evidence>
<feature type="transmembrane region" description="Helical" evidence="4">
    <location>
        <begin position="87"/>
        <end position="107"/>
    </location>
</feature>
<dbReference type="InterPro" id="IPR011701">
    <property type="entry name" value="MFS"/>
</dbReference>
<dbReference type="InterPro" id="IPR020846">
    <property type="entry name" value="MFS_dom"/>
</dbReference>
<keyword evidence="2 4" id="KW-1133">Transmembrane helix</keyword>
<evidence type="ECO:0000256" key="2">
    <source>
        <dbReference type="ARBA" id="ARBA00022989"/>
    </source>
</evidence>
<feature type="transmembrane region" description="Helical" evidence="4">
    <location>
        <begin position="32"/>
        <end position="53"/>
    </location>
</feature>
<dbReference type="Proteomes" id="UP000228952">
    <property type="component" value="Unassembled WGS sequence"/>
</dbReference>
<dbReference type="GO" id="GO:0022857">
    <property type="term" value="F:transmembrane transporter activity"/>
    <property type="evidence" value="ECO:0007669"/>
    <property type="project" value="InterPro"/>
</dbReference>
<feature type="domain" description="Major facilitator superfamily (MFS) profile" evidence="5">
    <location>
        <begin position="1"/>
        <end position="385"/>
    </location>
</feature>
<evidence type="ECO:0000313" key="7">
    <source>
        <dbReference type="Proteomes" id="UP000228952"/>
    </source>
</evidence>